<evidence type="ECO:0000256" key="4">
    <source>
        <dbReference type="ARBA" id="ARBA00014035"/>
    </source>
</evidence>
<name>A0A1S8CY08_9GAMM</name>
<evidence type="ECO:0000256" key="2">
    <source>
        <dbReference type="ARBA" id="ARBA00007615"/>
    </source>
</evidence>
<evidence type="ECO:0000256" key="3">
    <source>
        <dbReference type="ARBA" id="ARBA00011245"/>
    </source>
</evidence>
<dbReference type="Gene3D" id="2.50.20.10">
    <property type="entry name" value="Lipoprotein localisation LolA/LolB/LppX"/>
    <property type="match status" value="1"/>
</dbReference>
<dbReference type="InterPro" id="IPR004564">
    <property type="entry name" value="OM_lipoprot_carrier_LolA-like"/>
</dbReference>
<dbReference type="EMBL" id="MLCN01000007">
    <property type="protein sequence ID" value="ONG41723.1"/>
    <property type="molecule type" value="Genomic_DNA"/>
</dbReference>
<evidence type="ECO:0000256" key="6">
    <source>
        <dbReference type="ARBA" id="ARBA00022729"/>
    </source>
</evidence>
<keyword evidence="11" id="KW-0449">Lipoprotein</keyword>
<organism evidence="11 12">
    <name type="scientific">Alkanindiges hydrocarboniclasticus</name>
    <dbReference type="NCBI Taxonomy" id="1907941"/>
    <lineage>
        <taxon>Bacteria</taxon>
        <taxon>Pseudomonadati</taxon>
        <taxon>Pseudomonadota</taxon>
        <taxon>Gammaproteobacteria</taxon>
        <taxon>Moraxellales</taxon>
        <taxon>Moraxellaceae</taxon>
        <taxon>Alkanindiges</taxon>
    </lineage>
</organism>
<dbReference type="GO" id="GO:0044874">
    <property type="term" value="P:lipoprotein localization to outer membrane"/>
    <property type="evidence" value="ECO:0007669"/>
    <property type="project" value="UniProtKB-UniRule"/>
</dbReference>
<dbReference type="CDD" id="cd16325">
    <property type="entry name" value="LolA"/>
    <property type="match status" value="1"/>
</dbReference>
<keyword evidence="8 10" id="KW-0653">Protein transport</keyword>
<dbReference type="HAMAP" id="MF_00240">
    <property type="entry name" value="LolA"/>
    <property type="match status" value="1"/>
</dbReference>
<comment type="subunit">
    <text evidence="3 10">Monomer.</text>
</comment>
<dbReference type="InterPro" id="IPR018323">
    <property type="entry name" value="OM_lipoprot_carrier_LolA_Pbac"/>
</dbReference>
<dbReference type="NCBIfam" id="TIGR00547">
    <property type="entry name" value="lolA"/>
    <property type="match status" value="1"/>
</dbReference>
<evidence type="ECO:0000256" key="7">
    <source>
        <dbReference type="ARBA" id="ARBA00022764"/>
    </source>
</evidence>
<gene>
    <name evidence="10" type="primary">lolA</name>
    <name evidence="11" type="ORF">BKE30_02445</name>
</gene>
<dbReference type="SUPFAM" id="SSF89392">
    <property type="entry name" value="Prokaryotic lipoproteins and lipoprotein localization factors"/>
    <property type="match status" value="1"/>
</dbReference>
<comment type="function">
    <text evidence="10">Participates in the translocation of lipoproteins from the inner membrane to the outer membrane. Only forms a complex with a lipoprotein if the residue after the N-terminal Cys is not an aspartate (The Asp acts as a targeting signal to indicate that the lipoprotein should stay in the inner membrane).</text>
</comment>
<dbReference type="Pfam" id="PF03548">
    <property type="entry name" value="LolA"/>
    <property type="match status" value="1"/>
</dbReference>
<dbReference type="PANTHER" id="PTHR35869">
    <property type="entry name" value="OUTER-MEMBRANE LIPOPROTEIN CARRIER PROTEIN"/>
    <property type="match status" value="1"/>
</dbReference>
<protein>
    <recommendedName>
        <fullName evidence="4 10">Outer-membrane lipoprotein carrier protein</fullName>
    </recommendedName>
</protein>
<comment type="subcellular location">
    <subcellularLocation>
        <location evidence="1 10">Periplasm</location>
    </subcellularLocation>
</comment>
<keyword evidence="9 10" id="KW-0143">Chaperone</keyword>
<evidence type="ECO:0000313" key="12">
    <source>
        <dbReference type="Proteomes" id="UP000192132"/>
    </source>
</evidence>
<evidence type="ECO:0000256" key="10">
    <source>
        <dbReference type="HAMAP-Rule" id="MF_00240"/>
    </source>
</evidence>
<keyword evidence="12" id="KW-1185">Reference proteome</keyword>
<dbReference type="AlphaFoldDB" id="A0A1S8CY08"/>
<evidence type="ECO:0000256" key="8">
    <source>
        <dbReference type="ARBA" id="ARBA00022927"/>
    </source>
</evidence>
<keyword evidence="5 10" id="KW-0813">Transport</keyword>
<evidence type="ECO:0000313" key="11">
    <source>
        <dbReference type="EMBL" id="ONG41723.1"/>
    </source>
</evidence>
<dbReference type="GO" id="GO:0042953">
    <property type="term" value="P:lipoprotein transport"/>
    <property type="evidence" value="ECO:0007669"/>
    <property type="project" value="InterPro"/>
</dbReference>
<evidence type="ECO:0000256" key="1">
    <source>
        <dbReference type="ARBA" id="ARBA00004418"/>
    </source>
</evidence>
<accession>A0A1S8CY08</accession>
<keyword evidence="7 10" id="KW-0574">Periplasm</keyword>
<dbReference type="Proteomes" id="UP000192132">
    <property type="component" value="Unassembled WGS sequence"/>
</dbReference>
<comment type="similarity">
    <text evidence="2 10">Belongs to the LolA family.</text>
</comment>
<evidence type="ECO:0000256" key="5">
    <source>
        <dbReference type="ARBA" id="ARBA00022448"/>
    </source>
</evidence>
<dbReference type="RefSeq" id="WP_076877096.1">
    <property type="nucleotide sequence ID" value="NZ_MLCN01000007.1"/>
</dbReference>
<reference evidence="11 12" key="1">
    <citation type="submission" date="2016-10" db="EMBL/GenBank/DDBJ databases">
        <title>Draft Genome sequence of Alkanindiges sp. strain H1.</title>
        <authorList>
            <person name="Subhash Y."/>
            <person name="Lee S."/>
        </authorList>
    </citation>
    <scope>NUCLEOTIDE SEQUENCE [LARGE SCALE GENOMIC DNA]</scope>
    <source>
        <strain evidence="11 12">H1</strain>
    </source>
</reference>
<dbReference type="STRING" id="1907941.BKE30_02445"/>
<evidence type="ECO:0000256" key="9">
    <source>
        <dbReference type="ARBA" id="ARBA00023186"/>
    </source>
</evidence>
<dbReference type="GO" id="GO:0030288">
    <property type="term" value="C:outer membrane-bounded periplasmic space"/>
    <property type="evidence" value="ECO:0007669"/>
    <property type="project" value="TreeGrafter"/>
</dbReference>
<dbReference type="OrthoDB" id="9787361at2"/>
<dbReference type="PANTHER" id="PTHR35869:SF1">
    <property type="entry name" value="OUTER-MEMBRANE LIPOPROTEIN CARRIER PROTEIN"/>
    <property type="match status" value="1"/>
</dbReference>
<feature type="signal peptide" evidence="10">
    <location>
        <begin position="1"/>
        <end position="29"/>
    </location>
</feature>
<sequence length="243" mass="26458" precursor="true">MKTIKNTLLNTLLTTSVFFTPVFILSAYAAPAQNSNQISESAATASLNQYLSRLGSMQASFVQTTQASGKAPARPMANQGLKSTHLNQKFVGTMQVKRPGQFRWETTSPAKQLIVTSSKTVWIYDPDLEQAVRQNLDEQVGNTPALLLSGQPGTIMKSFRVTQPKAGEPYFVLYPKSEDGVFESLGIRFTGSSPSQSAPSQMILKDSLGQQTTITFSNVKLNPALNSSLFNFTPPKGTDIIDQ</sequence>
<proteinExistence type="inferred from homology"/>
<keyword evidence="6 10" id="KW-0732">Signal</keyword>
<feature type="chain" id="PRO_5013415703" description="Outer-membrane lipoprotein carrier protein" evidence="10">
    <location>
        <begin position="30"/>
        <end position="243"/>
    </location>
</feature>
<comment type="caution">
    <text evidence="11">The sequence shown here is derived from an EMBL/GenBank/DDBJ whole genome shotgun (WGS) entry which is preliminary data.</text>
</comment>
<dbReference type="InterPro" id="IPR029046">
    <property type="entry name" value="LolA/LolB/LppX"/>
</dbReference>